<dbReference type="SUPFAM" id="SSF88659">
    <property type="entry name" value="Sigma3 and sigma4 domains of RNA polymerase sigma factors"/>
    <property type="match status" value="1"/>
</dbReference>
<evidence type="ECO:0000313" key="3">
    <source>
        <dbReference type="Proteomes" id="UP000033052"/>
    </source>
</evidence>
<dbReference type="EMBL" id="CP009225">
    <property type="protein sequence ID" value="AKC63184.1"/>
    <property type="molecule type" value="Genomic_DNA"/>
</dbReference>
<proteinExistence type="predicted"/>
<keyword evidence="1" id="KW-0175">Coiled coil</keyword>
<evidence type="ECO:0000256" key="1">
    <source>
        <dbReference type="SAM" id="Coils"/>
    </source>
</evidence>
<dbReference type="KEGG" id="cld:CLSPO_c24640"/>
<protein>
    <submittedName>
        <fullName evidence="2">Uncharacterized protein</fullName>
    </submittedName>
</protein>
<gene>
    <name evidence="2" type="ORF">CLSPO_c24640</name>
</gene>
<evidence type="ECO:0000313" key="2">
    <source>
        <dbReference type="EMBL" id="AKC63184.1"/>
    </source>
</evidence>
<reference evidence="2 3" key="1">
    <citation type="journal article" date="2015" name="PLoS ONE">
        <title>A universal mariner transposon system for forward genetic studies in the genus clostridium.</title>
        <authorList>
            <person name="Zhang Y."/>
            <person name="Grosse-Honebrink A."/>
            <person name="Minton N.P."/>
        </authorList>
    </citation>
    <scope>NUCLEOTIDE SEQUENCE [LARGE SCALE GENOMIC DNA]</scope>
    <source>
        <strain evidence="2 3">NCIMB 10696</strain>
    </source>
</reference>
<accession>A0A7U4JQ09</accession>
<organism evidence="2 3">
    <name type="scientific">Clostridium sporogenes</name>
    <dbReference type="NCBI Taxonomy" id="1509"/>
    <lineage>
        <taxon>Bacteria</taxon>
        <taxon>Bacillati</taxon>
        <taxon>Bacillota</taxon>
        <taxon>Clostridia</taxon>
        <taxon>Eubacteriales</taxon>
        <taxon>Clostridiaceae</taxon>
        <taxon>Clostridium</taxon>
    </lineage>
</organism>
<dbReference type="Proteomes" id="UP000033052">
    <property type="component" value="Chromosome"/>
</dbReference>
<feature type="coiled-coil region" evidence="1">
    <location>
        <begin position="17"/>
        <end position="77"/>
    </location>
</feature>
<dbReference type="InterPro" id="IPR013324">
    <property type="entry name" value="RNA_pol_sigma_r3/r4-like"/>
</dbReference>
<dbReference type="AlphaFoldDB" id="A0A7U4JQ09"/>
<sequence>MKKNKLYRKLEGILYNYKNIQQEINNIKLEIHYIKNNFKGCGAVGYEERTGPTYKITSQVEEEIINKEKILEKLYKELNYKELLINKINNSLIVLSNKERELIRIRYIEGQGKVSWPIVAEQTYLSESRCYQLKDEIILKLIPIVFIGEL</sequence>
<dbReference type="GeneID" id="92939126"/>
<dbReference type="RefSeq" id="WP_033060296.1">
    <property type="nucleotide sequence ID" value="NZ_CP009225.1"/>
</dbReference>
<name>A0A7U4JQ09_CLOSG</name>